<dbReference type="InterPro" id="IPR001969">
    <property type="entry name" value="Aspartic_peptidase_AS"/>
</dbReference>
<dbReference type="Pfam" id="PF00077">
    <property type="entry name" value="RVP"/>
    <property type="match status" value="1"/>
</dbReference>
<protein>
    <submittedName>
        <fullName evidence="6">RVP domain-containing protein</fullName>
    </submittedName>
</protein>
<dbReference type="InterPro" id="IPR018061">
    <property type="entry name" value="Retropepsins"/>
</dbReference>
<proteinExistence type="inferred from homology"/>
<evidence type="ECO:0000256" key="3">
    <source>
        <dbReference type="ARBA" id="ARBA00022750"/>
    </source>
</evidence>
<dbReference type="AlphaFoldDB" id="A0A8R1DFF9"/>
<evidence type="ECO:0000313" key="6">
    <source>
        <dbReference type="EnsemblMetazoa" id="CJA01140.1"/>
    </source>
</evidence>
<keyword evidence="2" id="KW-0645">Protease</keyword>
<reference evidence="6" key="2">
    <citation type="submission" date="2022-06" db="UniProtKB">
        <authorList>
            <consortium name="EnsemblMetazoa"/>
        </authorList>
    </citation>
    <scope>IDENTIFICATION</scope>
    <source>
        <strain evidence="6">DF5081</strain>
    </source>
</reference>
<evidence type="ECO:0000256" key="2">
    <source>
        <dbReference type="ARBA" id="ARBA00022670"/>
    </source>
</evidence>
<dbReference type="Proteomes" id="UP000005237">
    <property type="component" value="Unassembled WGS sequence"/>
</dbReference>
<evidence type="ECO:0000256" key="1">
    <source>
        <dbReference type="ARBA" id="ARBA00009136"/>
    </source>
</evidence>
<name>A0A8R1DFF9_CAEJA</name>
<dbReference type="PROSITE" id="PS00141">
    <property type="entry name" value="ASP_PROTEASE"/>
    <property type="match status" value="2"/>
</dbReference>
<keyword evidence="3" id="KW-0064">Aspartyl protease</keyword>
<keyword evidence="4" id="KW-0378">Hydrolase</keyword>
<dbReference type="CDD" id="cd00303">
    <property type="entry name" value="retropepsin_like"/>
    <property type="match status" value="2"/>
</dbReference>
<dbReference type="Gene3D" id="2.40.70.10">
    <property type="entry name" value="Acid Proteases"/>
    <property type="match status" value="2"/>
</dbReference>
<accession>A0A8R1DFF9</accession>
<dbReference type="EnsemblMetazoa" id="CJA01140.1">
    <property type="protein sequence ID" value="CJA01140.1"/>
    <property type="gene ID" value="WBGene00120344"/>
</dbReference>
<dbReference type="GO" id="GO:0006508">
    <property type="term" value="P:proteolysis"/>
    <property type="evidence" value="ECO:0007669"/>
    <property type="project" value="UniProtKB-KW"/>
</dbReference>
<evidence type="ECO:0000313" key="7">
    <source>
        <dbReference type="Proteomes" id="UP000005237"/>
    </source>
</evidence>
<dbReference type="PANTHER" id="PTHR12917">
    <property type="entry name" value="ASPARTYL PROTEASE DDI-RELATED"/>
    <property type="match status" value="1"/>
</dbReference>
<dbReference type="InterPro" id="IPR021109">
    <property type="entry name" value="Peptidase_aspartic_dom_sf"/>
</dbReference>
<evidence type="ECO:0000259" key="5">
    <source>
        <dbReference type="Pfam" id="PF00077"/>
    </source>
</evidence>
<comment type="similarity">
    <text evidence="1">Belongs to the DDI1 family.</text>
</comment>
<keyword evidence="7" id="KW-1185">Reference proteome</keyword>
<dbReference type="PANTHER" id="PTHR12917:SF1">
    <property type="entry name" value="AT13091P"/>
    <property type="match status" value="1"/>
</dbReference>
<dbReference type="GO" id="GO:0004190">
    <property type="term" value="F:aspartic-type endopeptidase activity"/>
    <property type="evidence" value="ECO:0007669"/>
    <property type="project" value="UniProtKB-KW"/>
</dbReference>
<evidence type="ECO:0000256" key="4">
    <source>
        <dbReference type="ARBA" id="ARBA00022801"/>
    </source>
</evidence>
<dbReference type="SUPFAM" id="SSF50630">
    <property type="entry name" value="Acid proteases"/>
    <property type="match status" value="2"/>
</dbReference>
<reference evidence="7" key="1">
    <citation type="submission" date="2010-08" db="EMBL/GenBank/DDBJ databases">
        <authorList>
            <consortium name="Caenorhabditis japonica Sequencing Consortium"/>
            <person name="Wilson R.K."/>
        </authorList>
    </citation>
    <scope>NUCLEOTIDE SEQUENCE [LARGE SCALE GENOMIC DNA]</scope>
    <source>
        <strain evidence="7">DF5081</strain>
    </source>
</reference>
<sequence length="345" mass="37317">MEGKILEALVDSGAAVSYMPLSSVRTKINSSIVPPAQAANGSSIPFLGTTQATIKIGDFYIPHTFLVSRDGDCPAPLLLGMDFVNEINKNHDFSINVRQSLPGAHNEKRTDTLIGLAAKQLQINQVKKMKVNSVKSAKLPHIDVTLDGQVLKALIDTGATVSYVSMSSVTGKVKTTHQPKAIAANSSSINFLGTTKAEIQIEHLIIPHTFLVSIDSECPAPILIGLDLTKKINKTGHEISMNLHSKEMRIGDVAIPINFVRSEEPIKVYPVADTVVAPRSEAILPAVITDYDDDMGSEVLLEDTKEDNDEFYVIGRAVVDVEESGNCIIKGINTSRTKRNPILVP</sequence>
<organism evidence="6 7">
    <name type="scientific">Caenorhabditis japonica</name>
    <dbReference type="NCBI Taxonomy" id="281687"/>
    <lineage>
        <taxon>Eukaryota</taxon>
        <taxon>Metazoa</taxon>
        <taxon>Ecdysozoa</taxon>
        <taxon>Nematoda</taxon>
        <taxon>Chromadorea</taxon>
        <taxon>Rhabditida</taxon>
        <taxon>Rhabditina</taxon>
        <taxon>Rhabditomorpha</taxon>
        <taxon>Rhabditoidea</taxon>
        <taxon>Rhabditidae</taxon>
        <taxon>Peloderinae</taxon>
        <taxon>Caenorhabditis</taxon>
    </lineage>
</organism>
<feature type="domain" description="Retropepsins" evidence="5">
    <location>
        <begin position="140"/>
        <end position="233"/>
    </location>
</feature>
<dbReference type="Pfam" id="PF13975">
    <property type="entry name" value="gag-asp_proteas"/>
    <property type="match status" value="1"/>
</dbReference>